<evidence type="ECO:0000256" key="8">
    <source>
        <dbReference type="ARBA" id="ARBA00023326"/>
    </source>
</evidence>
<dbReference type="STRING" id="1316194.A0A1Q5UAR3"/>
<dbReference type="SUPFAM" id="SSF51445">
    <property type="entry name" value="(Trans)glycosidases"/>
    <property type="match status" value="1"/>
</dbReference>
<reference evidence="10 11" key="1">
    <citation type="submission" date="2016-10" db="EMBL/GenBank/DDBJ databases">
        <title>Genome sequence of the ascomycete fungus Penicillium subrubescens.</title>
        <authorList>
            <person name="De Vries R.P."/>
            <person name="Peng M."/>
            <person name="Dilokpimol A."/>
            <person name="Hilden K."/>
            <person name="Makela M.R."/>
            <person name="Grigoriev I."/>
            <person name="Riley R."/>
            <person name="Granchi Z."/>
        </authorList>
    </citation>
    <scope>NUCLEOTIDE SEQUENCE [LARGE SCALE GENOMIC DNA]</scope>
    <source>
        <strain evidence="10 11">CBS 132785</strain>
    </source>
</reference>
<evidence type="ECO:0000256" key="4">
    <source>
        <dbReference type="ARBA" id="ARBA00022801"/>
    </source>
</evidence>
<name>A0A1Q5UAR3_9EURO</name>
<keyword evidence="5" id="KW-0146">Chitin degradation</keyword>
<dbReference type="InterPro" id="IPR001223">
    <property type="entry name" value="Glyco_hydro18_cat"/>
</dbReference>
<feature type="domain" description="GH18" evidence="9">
    <location>
        <begin position="1"/>
        <end position="175"/>
    </location>
</feature>
<comment type="catalytic activity">
    <reaction evidence="1">
        <text>Random endo-hydrolysis of N-acetyl-beta-D-glucosaminide (1-&gt;4)-beta-linkages in chitin and chitodextrins.</text>
        <dbReference type="EC" id="3.2.1.14"/>
    </reaction>
</comment>
<comment type="similarity">
    <text evidence="2">Belongs to the glycosyl hydrolase 18 family. Chitinase class V subfamily.</text>
</comment>
<dbReference type="Gene3D" id="3.10.50.10">
    <property type="match status" value="1"/>
</dbReference>
<keyword evidence="11" id="KW-1185">Reference proteome</keyword>
<dbReference type="InterPro" id="IPR050314">
    <property type="entry name" value="Glycosyl_Hydrlase_18"/>
</dbReference>
<evidence type="ECO:0000313" key="11">
    <source>
        <dbReference type="Proteomes" id="UP000186955"/>
    </source>
</evidence>
<dbReference type="Gene3D" id="3.20.20.80">
    <property type="entry name" value="Glycosidases"/>
    <property type="match status" value="1"/>
</dbReference>
<dbReference type="GO" id="GO:0000272">
    <property type="term" value="P:polysaccharide catabolic process"/>
    <property type="evidence" value="ECO:0007669"/>
    <property type="project" value="UniProtKB-KW"/>
</dbReference>
<evidence type="ECO:0000313" key="10">
    <source>
        <dbReference type="EMBL" id="OKP09565.1"/>
    </source>
</evidence>
<evidence type="ECO:0000256" key="7">
    <source>
        <dbReference type="ARBA" id="ARBA00023295"/>
    </source>
</evidence>
<dbReference type="InterPro" id="IPR011583">
    <property type="entry name" value="Chitinase_II/V-like_cat"/>
</dbReference>
<dbReference type="Proteomes" id="UP000186955">
    <property type="component" value="Unassembled WGS sequence"/>
</dbReference>
<dbReference type="GO" id="GO:0008843">
    <property type="term" value="F:endochitinase activity"/>
    <property type="evidence" value="ECO:0007669"/>
    <property type="project" value="UniProtKB-EC"/>
</dbReference>
<dbReference type="GO" id="GO:0006032">
    <property type="term" value="P:chitin catabolic process"/>
    <property type="evidence" value="ECO:0007669"/>
    <property type="project" value="UniProtKB-KW"/>
</dbReference>
<evidence type="ECO:0000259" key="9">
    <source>
        <dbReference type="PROSITE" id="PS51910"/>
    </source>
</evidence>
<proteinExistence type="inferred from homology"/>
<protein>
    <recommendedName>
        <fullName evidence="3">chitinase</fullName>
        <ecNumber evidence="3">3.2.1.14</ecNumber>
    </recommendedName>
</protein>
<dbReference type="PROSITE" id="PS51910">
    <property type="entry name" value="GH18_2"/>
    <property type="match status" value="1"/>
</dbReference>
<evidence type="ECO:0000256" key="6">
    <source>
        <dbReference type="ARBA" id="ARBA00023277"/>
    </source>
</evidence>
<keyword evidence="6" id="KW-0119">Carbohydrate metabolism</keyword>
<keyword evidence="7" id="KW-0326">Glycosidase</keyword>
<comment type="caution">
    <text evidence="10">The sequence shown here is derived from an EMBL/GenBank/DDBJ whole genome shotgun (WGS) entry which is preliminary data.</text>
</comment>
<accession>A0A1Q5UAR3</accession>
<dbReference type="SUPFAM" id="SSF54556">
    <property type="entry name" value="Chitinase insertion domain"/>
    <property type="match status" value="1"/>
</dbReference>
<dbReference type="InterPro" id="IPR029070">
    <property type="entry name" value="Chitinase_insertion_sf"/>
</dbReference>
<dbReference type="GO" id="GO:0005576">
    <property type="term" value="C:extracellular region"/>
    <property type="evidence" value="ECO:0007669"/>
    <property type="project" value="TreeGrafter"/>
</dbReference>
<dbReference type="SMART" id="SM00636">
    <property type="entry name" value="Glyco_18"/>
    <property type="match status" value="1"/>
</dbReference>
<dbReference type="Pfam" id="PF00704">
    <property type="entry name" value="Glyco_hydro_18"/>
    <property type="match status" value="1"/>
</dbReference>
<dbReference type="EC" id="3.2.1.14" evidence="3"/>
<organism evidence="10 11">
    <name type="scientific">Penicillium subrubescens</name>
    <dbReference type="NCBI Taxonomy" id="1316194"/>
    <lineage>
        <taxon>Eukaryota</taxon>
        <taxon>Fungi</taxon>
        <taxon>Dikarya</taxon>
        <taxon>Ascomycota</taxon>
        <taxon>Pezizomycotina</taxon>
        <taxon>Eurotiomycetes</taxon>
        <taxon>Eurotiomycetidae</taxon>
        <taxon>Eurotiales</taxon>
        <taxon>Aspergillaceae</taxon>
        <taxon>Penicillium</taxon>
    </lineage>
</organism>
<dbReference type="PANTHER" id="PTHR11177:SF317">
    <property type="entry name" value="CHITINASE 12-RELATED"/>
    <property type="match status" value="1"/>
</dbReference>
<evidence type="ECO:0000256" key="5">
    <source>
        <dbReference type="ARBA" id="ARBA00023024"/>
    </source>
</evidence>
<dbReference type="GO" id="GO:0008061">
    <property type="term" value="F:chitin binding"/>
    <property type="evidence" value="ECO:0007669"/>
    <property type="project" value="InterPro"/>
</dbReference>
<dbReference type="InterPro" id="IPR017853">
    <property type="entry name" value="GH"/>
</dbReference>
<evidence type="ECO:0000256" key="2">
    <source>
        <dbReference type="ARBA" id="ARBA00008682"/>
    </source>
</evidence>
<dbReference type="FunFam" id="3.10.50.10:FF:000005">
    <property type="entry name" value="Endochitinase B1"/>
    <property type="match status" value="1"/>
</dbReference>
<gene>
    <name evidence="10" type="ORF">PENSUB_5044</name>
</gene>
<keyword evidence="4" id="KW-0378">Hydrolase</keyword>
<sequence length="202" mass="22064">MDKYLDFWNLMAYDYSGSWDTTAGHDASIYASTSNPSSTPFNTDQAVKYYISQGVAASKIVIGMPLYGRSFLNTNGPGTSYTGVGSGSWEKGVWDYKALPQPGAEVSYLEQPIASYSYDSSQRTMISYDDPQVARKKAEYIMSKGLGGGMWWESSGDKKGSDSLIKTVVNKFGGVCALEQVQNELNYPSSSYDNLKAGFPSN</sequence>
<dbReference type="PANTHER" id="PTHR11177">
    <property type="entry name" value="CHITINASE"/>
    <property type="match status" value="1"/>
</dbReference>
<keyword evidence="8" id="KW-0624">Polysaccharide degradation</keyword>
<dbReference type="AlphaFoldDB" id="A0A1Q5UAR3"/>
<evidence type="ECO:0000256" key="1">
    <source>
        <dbReference type="ARBA" id="ARBA00000822"/>
    </source>
</evidence>
<evidence type="ECO:0000256" key="3">
    <source>
        <dbReference type="ARBA" id="ARBA00012729"/>
    </source>
</evidence>
<dbReference type="EMBL" id="MNBE01000490">
    <property type="protein sequence ID" value="OKP09565.1"/>
    <property type="molecule type" value="Genomic_DNA"/>
</dbReference>